<protein>
    <recommendedName>
        <fullName evidence="5">Peptide chain release factor 1</fullName>
    </recommendedName>
</protein>
<dbReference type="NCBIfam" id="NF001859">
    <property type="entry name" value="PRK00591.1"/>
    <property type="match status" value="1"/>
</dbReference>
<gene>
    <name evidence="7" type="primary">prfA</name>
    <name evidence="7" type="ORF">CEM_345</name>
</gene>
<dbReference type="PROSITE" id="PS00745">
    <property type="entry name" value="RF_PROK_I"/>
    <property type="match status" value="1"/>
</dbReference>
<dbReference type="OrthoDB" id="9806673at2"/>
<dbReference type="FunFam" id="3.30.70.1660:FF:000002">
    <property type="entry name" value="Peptide chain release factor 1"/>
    <property type="match status" value="1"/>
</dbReference>
<proteinExistence type="inferred from homology"/>
<dbReference type="STRING" id="1495769.CEM_345"/>
<dbReference type="InterPro" id="IPR050057">
    <property type="entry name" value="Prokaryotic/Mito_RF"/>
</dbReference>
<evidence type="ECO:0000256" key="3">
    <source>
        <dbReference type="ARBA" id="ARBA00022481"/>
    </source>
</evidence>
<dbReference type="Pfam" id="PF03462">
    <property type="entry name" value="PCRF"/>
    <property type="match status" value="1"/>
</dbReference>
<dbReference type="InterPro" id="IPR004373">
    <property type="entry name" value="RF-1"/>
</dbReference>
<comment type="function">
    <text evidence="1">Peptide chain release factor 1 directs the termination of translation in response to the peptide chain termination codons UAG and UAA.</text>
</comment>
<sequence>MKKLLSINFEIYEKRFKYLSIFIYIYDIINDPILFRKYSIEYYKLKEIIIGCKNYQKCENSMIEINSIKNDDIRNIFIDEIIQINYKIKILYLKLKQVLITKDPNDEKNIFIEVRAGSGGDEAAIFAGDLFRMYVKYIELQCWNIEIISINTGEHGGFKEIIARIEGIGVYGNLKFESGVHRVQRIPTTESQGRIHTSACTVAILVETTLGEIIINPADLRIDTYRSSGAGGQHVNTTNSAIRITHIPTGIVVECQDERSQHKNRSRTMSLLYARIKQYTENVQNKKTSEIRKSLIGSGDRSERIRTYNFAQDRLTDHRINFHINLSDILSGNLYKLINVLINEYKSENF</sequence>
<dbReference type="NCBIfam" id="TIGR00019">
    <property type="entry name" value="prfA"/>
    <property type="match status" value="1"/>
</dbReference>
<dbReference type="HOGENOM" id="CLU_036856_0_1_6"/>
<dbReference type="Pfam" id="PF00472">
    <property type="entry name" value="RF-1"/>
    <property type="match status" value="1"/>
</dbReference>
<dbReference type="SUPFAM" id="SSF75620">
    <property type="entry name" value="Release factor"/>
    <property type="match status" value="1"/>
</dbReference>
<dbReference type="SMART" id="SM00937">
    <property type="entry name" value="PCRF"/>
    <property type="match status" value="1"/>
</dbReference>
<keyword evidence="8" id="KW-1185">Reference proteome</keyword>
<dbReference type="GO" id="GO:0005737">
    <property type="term" value="C:cytoplasm"/>
    <property type="evidence" value="ECO:0007669"/>
    <property type="project" value="UniProtKB-ARBA"/>
</dbReference>
<evidence type="ECO:0000256" key="4">
    <source>
        <dbReference type="ARBA" id="ARBA00022917"/>
    </source>
</evidence>
<dbReference type="GO" id="GO:0016149">
    <property type="term" value="F:translation release factor activity, codon specific"/>
    <property type="evidence" value="ECO:0007669"/>
    <property type="project" value="InterPro"/>
</dbReference>
<organism evidence="7 8">
    <name type="scientific">Candidatus Johnevansia muelleri</name>
    <dbReference type="NCBI Taxonomy" id="1495769"/>
    <lineage>
        <taxon>Bacteria</taxon>
        <taxon>Pseudomonadati</taxon>
        <taxon>Pseudomonadota</taxon>
        <taxon>Gammaproteobacteria</taxon>
        <taxon>Candidatus Johnevansiales</taxon>
        <taxon>Candidatus Johnevansiaceae</taxon>
        <taxon>Candidatus Johnevansia</taxon>
    </lineage>
</organism>
<dbReference type="AlphaFoldDB" id="A0A078KBQ8"/>
<evidence type="ECO:0000313" key="7">
    <source>
        <dbReference type="EMBL" id="CDZ16586.1"/>
    </source>
</evidence>
<evidence type="ECO:0000259" key="6">
    <source>
        <dbReference type="PROSITE" id="PS00745"/>
    </source>
</evidence>
<dbReference type="Gene3D" id="3.30.160.20">
    <property type="match status" value="1"/>
</dbReference>
<evidence type="ECO:0000256" key="5">
    <source>
        <dbReference type="NCBIfam" id="TIGR00019"/>
    </source>
</evidence>
<dbReference type="FunFam" id="3.30.160.20:FF:000004">
    <property type="entry name" value="Peptide chain release factor 1"/>
    <property type="match status" value="1"/>
</dbReference>
<comment type="similarity">
    <text evidence="2">Belongs to the prokaryotic/mitochondrial release factor family.</text>
</comment>
<dbReference type="KEGG" id="eme:CEM_345"/>
<evidence type="ECO:0000256" key="1">
    <source>
        <dbReference type="ARBA" id="ARBA00002986"/>
    </source>
</evidence>
<dbReference type="PANTHER" id="PTHR43804">
    <property type="entry name" value="LD18447P"/>
    <property type="match status" value="1"/>
</dbReference>
<dbReference type="InterPro" id="IPR000352">
    <property type="entry name" value="Pep_chain_release_fac_I"/>
</dbReference>
<evidence type="ECO:0000256" key="2">
    <source>
        <dbReference type="ARBA" id="ARBA00010835"/>
    </source>
</evidence>
<dbReference type="PANTHER" id="PTHR43804:SF7">
    <property type="entry name" value="LD18447P"/>
    <property type="match status" value="1"/>
</dbReference>
<dbReference type="InterPro" id="IPR005139">
    <property type="entry name" value="PCRF"/>
</dbReference>
<reference evidence="8" key="1">
    <citation type="submission" date="2014-07" db="EMBL/GenBank/DDBJ databases">
        <authorList>
            <person name="Santos-Garcia D."/>
        </authorList>
    </citation>
    <scope>NUCLEOTIDE SEQUENCE [LARGE SCALE GENOMIC DNA]</scope>
</reference>
<keyword evidence="4" id="KW-0648">Protein biosynthesis</keyword>
<dbReference type="Proteomes" id="UP000032420">
    <property type="component" value="Chromosome I"/>
</dbReference>
<name>A0A078KBQ8_9GAMM</name>
<dbReference type="Gene3D" id="3.30.70.1660">
    <property type="match status" value="2"/>
</dbReference>
<dbReference type="InterPro" id="IPR045853">
    <property type="entry name" value="Pep_chain_release_fac_I_sf"/>
</dbReference>
<dbReference type="EMBL" id="LM655252">
    <property type="protein sequence ID" value="CDZ16586.1"/>
    <property type="molecule type" value="Genomic_DNA"/>
</dbReference>
<evidence type="ECO:0000313" key="8">
    <source>
        <dbReference type="Proteomes" id="UP000032420"/>
    </source>
</evidence>
<keyword evidence="3" id="KW-0488">Methylation</keyword>
<accession>A0A078KBQ8</accession>
<dbReference type="Gene3D" id="6.10.140.1950">
    <property type="match status" value="1"/>
</dbReference>
<feature type="domain" description="Prokaryotic-type class I peptide chain release factors" evidence="6">
    <location>
        <begin position="226"/>
        <end position="242"/>
    </location>
</feature>
<dbReference type="PATRIC" id="fig|1495769.3.peg.307"/>